<proteinExistence type="predicted"/>
<dbReference type="Proteomes" id="UP001524570">
    <property type="component" value="Unassembled WGS sequence"/>
</dbReference>
<dbReference type="GO" id="GO:0047733">
    <property type="term" value="F:CDP-glucose 4,6-dehydratase activity"/>
    <property type="evidence" value="ECO:0007669"/>
    <property type="project" value="UniProtKB-EC"/>
</dbReference>
<dbReference type="InterPro" id="IPR016040">
    <property type="entry name" value="NAD(P)-bd_dom"/>
</dbReference>
<comment type="caution">
    <text evidence="2">The sequence shown here is derived from an EMBL/GenBank/DDBJ whole genome shotgun (WGS) entry which is preliminary data.</text>
</comment>
<dbReference type="CDD" id="cd05252">
    <property type="entry name" value="CDP_GD_SDR_e"/>
    <property type="match status" value="1"/>
</dbReference>
<dbReference type="Gene3D" id="3.90.25.10">
    <property type="entry name" value="UDP-galactose 4-epimerase, domain 1"/>
    <property type="match status" value="1"/>
</dbReference>
<reference evidence="2 3" key="1">
    <citation type="submission" date="2022-07" db="EMBL/GenBank/DDBJ databases">
        <title>Methylomonas rivi sp. nov., Methylomonas rosea sp. nov., Methylomonas aureus sp. nov. and Methylomonas subterranea sp. nov., four novel methanotrophs isolated from a freshwater creek and the deep terrestrial subsurface.</title>
        <authorList>
            <person name="Abin C."/>
            <person name="Sankaranarayanan K."/>
            <person name="Garner C."/>
            <person name="Sindelar R."/>
            <person name="Kotary K."/>
            <person name="Garner R."/>
            <person name="Barclay S."/>
            <person name="Lawson P."/>
            <person name="Krumholz L."/>
        </authorList>
    </citation>
    <scope>NUCLEOTIDE SEQUENCE [LARGE SCALE GENOMIC DNA]</scope>
    <source>
        <strain evidence="2 3">WSC-7</strain>
    </source>
</reference>
<protein>
    <submittedName>
        <fullName evidence="2">CDP-glucose 4,6-dehydratase</fullName>
        <ecNumber evidence="2">4.2.1.45</ecNumber>
    </submittedName>
</protein>
<evidence type="ECO:0000259" key="1">
    <source>
        <dbReference type="Pfam" id="PF16363"/>
    </source>
</evidence>
<dbReference type="RefSeq" id="WP_256607229.1">
    <property type="nucleotide sequence ID" value="NZ_JANIBL010000034.1"/>
</dbReference>
<keyword evidence="3" id="KW-1185">Reference proteome</keyword>
<dbReference type="SUPFAM" id="SSF51735">
    <property type="entry name" value="NAD(P)-binding Rossmann-fold domains"/>
    <property type="match status" value="1"/>
</dbReference>
<keyword evidence="2" id="KW-0456">Lyase</keyword>
<dbReference type="NCBIfam" id="TIGR02622">
    <property type="entry name" value="CDP_4_6_dhtase"/>
    <property type="match status" value="1"/>
</dbReference>
<organism evidence="2 3">
    <name type="scientific">Methylomonas rosea</name>
    <dbReference type="NCBI Taxonomy" id="2952227"/>
    <lineage>
        <taxon>Bacteria</taxon>
        <taxon>Pseudomonadati</taxon>
        <taxon>Pseudomonadota</taxon>
        <taxon>Gammaproteobacteria</taxon>
        <taxon>Methylococcales</taxon>
        <taxon>Methylococcaceae</taxon>
        <taxon>Methylomonas</taxon>
    </lineage>
</organism>
<accession>A0ABT1TTS1</accession>
<dbReference type="PANTHER" id="PTHR43000">
    <property type="entry name" value="DTDP-D-GLUCOSE 4,6-DEHYDRATASE-RELATED"/>
    <property type="match status" value="1"/>
</dbReference>
<evidence type="ECO:0000313" key="2">
    <source>
        <dbReference type="EMBL" id="MCQ8118177.1"/>
    </source>
</evidence>
<dbReference type="Pfam" id="PF16363">
    <property type="entry name" value="GDP_Man_Dehyd"/>
    <property type="match status" value="1"/>
</dbReference>
<dbReference type="EMBL" id="JANIBL010000034">
    <property type="protein sequence ID" value="MCQ8118177.1"/>
    <property type="molecule type" value="Genomic_DNA"/>
</dbReference>
<name>A0ABT1TTS1_9GAMM</name>
<feature type="domain" description="NAD(P)-binding" evidence="1">
    <location>
        <begin position="24"/>
        <end position="339"/>
    </location>
</feature>
<gene>
    <name evidence="2" type="primary">rfbG</name>
    <name evidence="2" type="ORF">NP589_12130</name>
</gene>
<dbReference type="EC" id="4.2.1.45" evidence="2"/>
<dbReference type="InterPro" id="IPR036291">
    <property type="entry name" value="NAD(P)-bd_dom_sf"/>
</dbReference>
<dbReference type="Gene3D" id="3.40.50.720">
    <property type="entry name" value="NAD(P)-binding Rossmann-like Domain"/>
    <property type="match status" value="1"/>
</dbReference>
<sequence>MAAAKSTVEDMVEHRDFWRGKRVFITGHTGFKGGWLALYLHRLGAEIKGYALPAPTTPSLFHVADVASVLQNVEGDVRDLVSVMAEMQSFQPEFVFHLAAQPLVRYSYQQPVETYATNVMGTVNLLEAVRHTASVKSVVIVTSDKCYENKEWLWGYRENEPMGGFDPYSNSKGCSELVTASYRNSFFPSERYAEHGVAVASVRAGNVIGGGDWAQDRLIPDIMRAFMAGEAVTIRNPTAIRPWQHVLEPVTGYVLLAEQLYKKGSRYAEGWNFGPSEADAQPVSWILEKLAGLWGNGASWQIDGSEQPHEAHYLKLDCSKAKALLGWVPRWSLSEALAMIVEWNLAYQQGRDMRQVCAEQLEQFLAADQH</sequence>
<evidence type="ECO:0000313" key="3">
    <source>
        <dbReference type="Proteomes" id="UP001524570"/>
    </source>
</evidence>
<dbReference type="InterPro" id="IPR013445">
    <property type="entry name" value="CDP_4_6_deHydtase"/>
</dbReference>